<dbReference type="InterPro" id="IPR036322">
    <property type="entry name" value="WD40_repeat_dom_sf"/>
</dbReference>
<dbReference type="PANTHER" id="PTHR12616">
    <property type="entry name" value="VACUOLAR PROTEIN SORTING VPS41"/>
    <property type="match status" value="1"/>
</dbReference>
<dbReference type="GO" id="GO:0005769">
    <property type="term" value="C:early endosome"/>
    <property type="evidence" value="ECO:0007669"/>
    <property type="project" value="TreeGrafter"/>
</dbReference>
<proteinExistence type="predicted"/>
<dbReference type="Pfam" id="PF23410">
    <property type="entry name" value="Beta-prop_VPS8"/>
    <property type="match status" value="1"/>
</dbReference>
<sequence>MFSSPSSADTNQALRLCLGTKATGAEFGAVSALSVNHDCSRLLCGFAKGQFTDDPTLAVCNDSGGSVFELAFRRVMGMRSCDSRCLFSGSKGEVCCIEPLRAPPDFRDHPITHYSLLAMASLTKILVIGLKPSLKVWMTFPYSKSDPSSVPQLAWQFVPVQKTLNPVLAFCKGDTVHFLLVKKEDTGTIHVIKQKQLQLSCDIISLSWINSHTLVLVDSHEKLQVVDRPSQEVLETLDLEQVQLVYNSRHFKSLATGGNVSQALALVGEKACYQSVSSYAGQIVYLGTKSAHIMALRNWRERIDCLLKQEHFVEALSLAWSFHEGTAKAVVGLVGDQMKKKGVVGDKMVEILFQFAEHALKKCPEHGKIQVMEQHFHVS</sequence>
<dbReference type="GO" id="GO:0006623">
    <property type="term" value="P:protein targeting to vacuole"/>
    <property type="evidence" value="ECO:0007669"/>
    <property type="project" value="InterPro"/>
</dbReference>
<gene>
    <name evidence="1" type="ORF">KUDE01_012559</name>
</gene>
<protein>
    <submittedName>
        <fullName evidence="1">Vacuolar protein sorting-associated protein 8 like</fullName>
    </submittedName>
</protein>
<dbReference type="AlphaFoldDB" id="A0AAD9FJS6"/>
<dbReference type="InterPro" id="IPR045111">
    <property type="entry name" value="Vps41/Vps8"/>
</dbReference>
<comment type="caution">
    <text evidence="1">The sequence shown here is derived from an EMBL/GenBank/DDBJ whole genome shotgun (WGS) entry which is preliminary data.</text>
</comment>
<organism evidence="1 2">
    <name type="scientific">Dissostichus eleginoides</name>
    <name type="common">Patagonian toothfish</name>
    <name type="synonym">Dissostichus amissus</name>
    <dbReference type="NCBI Taxonomy" id="100907"/>
    <lineage>
        <taxon>Eukaryota</taxon>
        <taxon>Metazoa</taxon>
        <taxon>Chordata</taxon>
        <taxon>Craniata</taxon>
        <taxon>Vertebrata</taxon>
        <taxon>Euteleostomi</taxon>
        <taxon>Actinopterygii</taxon>
        <taxon>Neopterygii</taxon>
        <taxon>Teleostei</taxon>
        <taxon>Neoteleostei</taxon>
        <taxon>Acanthomorphata</taxon>
        <taxon>Eupercaria</taxon>
        <taxon>Perciformes</taxon>
        <taxon>Notothenioidei</taxon>
        <taxon>Nototheniidae</taxon>
        <taxon>Dissostichus</taxon>
    </lineage>
</organism>
<evidence type="ECO:0000313" key="1">
    <source>
        <dbReference type="EMBL" id="KAK1905377.1"/>
    </source>
</evidence>
<evidence type="ECO:0000313" key="2">
    <source>
        <dbReference type="Proteomes" id="UP001228049"/>
    </source>
</evidence>
<reference evidence="1" key="1">
    <citation type="submission" date="2023-04" db="EMBL/GenBank/DDBJ databases">
        <title>Chromosome-level genome of Chaenocephalus aceratus.</title>
        <authorList>
            <person name="Park H."/>
        </authorList>
    </citation>
    <scope>NUCLEOTIDE SEQUENCE</scope>
    <source>
        <strain evidence="1">DE</strain>
        <tissue evidence="1">Muscle</tissue>
    </source>
</reference>
<dbReference type="EMBL" id="JASDAP010000003">
    <property type="protein sequence ID" value="KAK1905377.1"/>
    <property type="molecule type" value="Genomic_DNA"/>
</dbReference>
<keyword evidence="2" id="KW-1185">Reference proteome</keyword>
<accession>A0AAD9FJS6</accession>
<dbReference type="Proteomes" id="UP001228049">
    <property type="component" value="Unassembled WGS sequence"/>
</dbReference>
<dbReference type="PANTHER" id="PTHR12616:SF8">
    <property type="entry name" value="VACUOLAR PROTEIN SORTING-ASSOCIATED PROTEIN 8 HOMOLOG"/>
    <property type="match status" value="1"/>
</dbReference>
<dbReference type="GO" id="GO:0030897">
    <property type="term" value="C:HOPS complex"/>
    <property type="evidence" value="ECO:0007669"/>
    <property type="project" value="TreeGrafter"/>
</dbReference>
<dbReference type="GO" id="GO:0005770">
    <property type="term" value="C:late endosome"/>
    <property type="evidence" value="ECO:0007669"/>
    <property type="project" value="TreeGrafter"/>
</dbReference>
<dbReference type="SUPFAM" id="SSF50978">
    <property type="entry name" value="WD40 repeat-like"/>
    <property type="match status" value="1"/>
</dbReference>
<dbReference type="GO" id="GO:0034058">
    <property type="term" value="P:endosomal vesicle fusion"/>
    <property type="evidence" value="ECO:0007669"/>
    <property type="project" value="TreeGrafter"/>
</dbReference>
<dbReference type="GO" id="GO:0033263">
    <property type="term" value="C:CORVET complex"/>
    <property type="evidence" value="ECO:0007669"/>
    <property type="project" value="TreeGrafter"/>
</dbReference>
<name>A0AAD9FJS6_DISEL</name>